<proteinExistence type="predicted"/>
<evidence type="ECO:0000259" key="4">
    <source>
        <dbReference type="PROSITE" id="PS51371"/>
    </source>
</evidence>
<sequence>MKISASIYSNTSQPLSDTIKDLDEHQIDLFHVDCNDDIDVFEDIAEIRKLSDKPIDLHIITENPDVYFPLIEKHQIEYVTFQYENINGIMNIPDTISSKLGLAITSETDVDVFDTYSNRFSFILFMATTPGKSAGVFNKLNFQKIRKFRSLYPDKNIHVDGGVDGEVSFILRNMGVYAAVSGSYLFKANTLSSALLNLKSNEIDSHFQVKDFMRPLEETPILKKDQRQLGDVLVSIDKFGMAFTILVDQEGRLDGIISNADVRKGLIENLNDLNNIVVENIVNLQPVSINENATVLELLKHIKSKSIPITYLPVINNDN</sequence>
<feature type="domain" description="CBS" evidence="4">
    <location>
        <begin position="213"/>
        <end position="273"/>
    </location>
</feature>
<dbReference type="GO" id="GO:0046872">
    <property type="term" value="F:metal ion binding"/>
    <property type="evidence" value="ECO:0007669"/>
    <property type="project" value="UniProtKB-KW"/>
</dbReference>
<feature type="non-terminal residue" evidence="5">
    <location>
        <position position="319"/>
    </location>
</feature>
<evidence type="ECO:0000256" key="1">
    <source>
        <dbReference type="ARBA" id="ARBA00022723"/>
    </source>
</evidence>
<evidence type="ECO:0000313" key="5">
    <source>
        <dbReference type="EMBL" id="SVC04545.1"/>
    </source>
</evidence>
<dbReference type="Pfam" id="PF00571">
    <property type="entry name" value="CBS"/>
    <property type="match status" value="1"/>
</dbReference>
<protein>
    <recommendedName>
        <fullName evidence="4">CBS domain-containing protein</fullName>
    </recommendedName>
</protein>
<keyword evidence="3" id="KW-0413">Isomerase</keyword>
<dbReference type="InterPro" id="IPR013785">
    <property type="entry name" value="Aldolase_TIM"/>
</dbReference>
<keyword evidence="1" id="KW-0479">Metal-binding</keyword>
<keyword evidence="2" id="KW-0129">CBS domain</keyword>
<evidence type="ECO:0000256" key="3">
    <source>
        <dbReference type="ARBA" id="ARBA00023235"/>
    </source>
</evidence>
<reference evidence="5" key="1">
    <citation type="submission" date="2018-05" db="EMBL/GenBank/DDBJ databases">
        <authorList>
            <person name="Lanie J.A."/>
            <person name="Ng W.-L."/>
            <person name="Kazmierczak K.M."/>
            <person name="Andrzejewski T.M."/>
            <person name="Davidsen T.M."/>
            <person name="Wayne K.J."/>
            <person name="Tettelin H."/>
            <person name="Glass J.I."/>
            <person name="Rusch D."/>
            <person name="Podicherti R."/>
            <person name="Tsui H.-C.T."/>
            <person name="Winkler M.E."/>
        </authorList>
    </citation>
    <scope>NUCLEOTIDE SEQUENCE</scope>
</reference>
<dbReference type="GO" id="GO:0016857">
    <property type="term" value="F:racemase and epimerase activity, acting on carbohydrates and derivatives"/>
    <property type="evidence" value="ECO:0007669"/>
    <property type="project" value="InterPro"/>
</dbReference>
<gene>
    <name evidence="5" type="ORF">METZ01_LOCUS257399</name>
</gene>
<dbReference type="AlphaFoldDB" id="A0A382IYX0"/>
<dbReference type="GO" id="GO:0005975">
    <property type="term" value="P:carbohydrate metabolic process"/>
    <property type="evidence" value="ECO:0007669"/>
    <property type="project" value="InterPro"/>
</dbReference>
<dbReference type="PANTHER" id="PTHR11749">
    <property type="entry name" value="RIBULOSE-5-PHOSPHATE-3-EPIMERASE"/>
    <property type="match status" value="1"/>
</dbReference>
<dbReference type="SUPFAM" id="SSF51366">
    <property type="entry name" value="Ribulose-phoshate binding barrel"/>
    <property type="match status" value="1"/>
</dbReference>
<organism evidence="5">
    <name type="scientific">marine metagenome</name>
    <dbReference type="NCBI Taxonomy" id="408172"/>
    <lineage>
        <taxon>unclassified sequences</taxon>
        <taxon>metagenomes</taxon>
        <taxon>ecological metagenomes</taxon>
    </lineage>
</organism>
<dbReference type="InterPro" id="IPR046342">
    <property type="entry name" value="CBS_dom_sf"/>
</dbReference>
<dbReference type="InterPro" id="IPR011060">
    <property type="entry name" value="RibuloseP-bd_barrel"/>
</dbReference>
<dbReference type="Gene3D" id="3.10.580.10">
    <property type="entry name" value="CBS-domain"/>
    <property type="match status" value="1"/>
</dbReference>
<evidence type="ECO:0000256" key="2">
    <source>
        <dbReference type="ARBA" id="ARBA00023122"/>
    </source>
</evidence>
<name>A0A382IYX0_9ZZZZ</name>
<dbReference type="Gene3D" id="3.20.20.70">
    <property type="entry name" value="Aldolase class I"/>
    <property type="match status" value="1"/>
</dbReference>
<dbReference type="InterPro" id="IPR000644">
    <property type="entry name" value="CBS_dom"/>
</dbReference>
<dbReference type="PROSITE" id="PS51371">
    <property type="entry name" value="CBS"/>
    <property type="match status" value="1"/>
</dbReference>
<dbReference type="EMBL" id="UINC01070412">
    <property type="protein sequence ID" value="SVC04545.1"/>
    <property type="molecule type" value="Genomic_DNA"/>
</dbReference>
<dbReference type="InterPro" id="IPR000056">
    <property type="entry name" value="Ribul_P_3_epim-like"/>
</dbReference>
<dbReference type="SUPFAM" id="SSF54631">
    <property type="entry name" value="CBS-domain pair"/>
    <property type="match status" value="1"/>
</dbReference>
<dbReference type="Pfam" id="PF00834">
    <property type="entry name" value="Ribul_P_3_epim"/>
    <property type="match status" value="1"/>
</dbReference>
<accession>A0A382IYX0</accession>